<organism evidence="2 3">
    <name type="scientific">Microlunatus soli</name>
    <dbReference type="NCBI Taxonomy" id="630515"/>
    <lineage>
        <taxon>Bacteria</taxon>
        <taxon>Bacillati</taxon>
        <taxon>Actinomycetota</taxon>
        <taxon>Actinomycetes</taxon>
        <taxon>Propionibacteriales</taxon>
        <taxon>Propionibacteriaceae</taxon>
        <taxon>Microlunatus</taxon>
    </lineage>
</organism>
<dbReference type="GO" id="GO:0030655">
    <property type="term" value="P:beta-lactam antibiotic catabolic process"/>
    <property type="evidence" value="ECO:0007669"/>
    <property type="project" value="InterPro"/>
</dbReference>
<dbReference type="GO" id="GO:0008800">
    <property type="term" value="F:beta-lactamase activity"/>
    <property type="evidence" value="ECO:0007669"/>
    <property type="project" value="InterPro"/>
</dbReference>
<protein>
    <submittedName>
        <fullName evidence="2">Beta-lactamase class A</fullName>
    </submittedName>
</protein>
<dbReference type="GO" id="GO:0046677">
    <property type="term" value="P:response to antibiotic"/>
    <property type="evidence" value="ECO:0007669"/>
    <property type="project" value="InterPro"/>
</dbReference>
<dbReference type="InterPro" id="IPR045155">
    <property type="entry name" value="Beta-lactam_cat"/>
</dbReference>
<dbReference type="Proteomes" id="UP000199103">
    <property type="component" value="Chromosome I"/>
</dbReference>
<dbReference type="PANTHER" id="PTHR35333">
    <property type="entry name" value="BETA-LACTAMASE"/>
    <property type="match status" value="1"/>
</dbReference>
<proteinExistence type="predicted"/>
<dbReference type="STRING" id="630515.SAMN04489812_2723"/>
<accession>A0A1H1UDK5</accession>
<dbReference type="EMBL" id="LT629772">
    <property type="protein sequence ID" value="SDS69989.1"/>
    <property type="molecule type" value="Genomic_DNA"/>
</dbReference>
<dbReference type="InterPro" id="IPR000871">
    <property type="entry name" value="Beta-lactam_class-A"/>
</dbReference>
<dbReference type="RefSeq" id="WP_091532399.1">
    <property type="nucleotide sequence ID" value="NZ_LT629772.1"/>
</dbReference>
<evidence type="ECO:0000259" key="1">
    <source>
        <dbReference type="Pfam" id="PF13354"/>
    </source>
</evidence>
<reference evidence="2 3" key="1">
    <citation type="submission" date="2016-10" db="EMBL/GenBank/DDBJ databases">
        <authorList>
            <person name="de Groot N.N."/>
        </authorList>
    </citation>
    <scope>NUCLEOTIDE SEQUENCE [LARGE SCALE GENOMIC DNA]</scope>
    <source>
        <strain evidence="2 3">DSM 21800</strain>
    </source>
</reference>
<evidence type="ECO:0000313" key="2">
    <source>
        <dbReference type="EMBL" id="SDS69989.1"/>
    </source>
</evidence>
<dbReference type="Pfam" id="PF13354">
    <property type="entry name" value="Beta-lactamase2"/>
    <property type="match status" value="1"/>
</dbReference>
<gene>
    <name evidence="2" type="ORF">SAMN04489812_2723</name>
</gene>
<dbReference type="Gene3D" id="3.40.710.10">
    <property type="entry name" value="DD-peptidase/beta-lactamase superfamily"/>
    <property type="match status" value="1"/>
</dbReference>
<sequence length="321" mass="34947">MVLPTDDGLQQEFTRRLDVLLAAADVRGWVHAVDLDSGASLEAGADQPVVAASVFKLPVLVELFRQIGVGRLDARQRVRIGADERRTVGPTGLSVMLDDVELSLRDLGYAMMSVSDNRATDVIVDLVGLDAINNTQAELGFPATVLEGDCQFLFDQMDAELGESYAAYRAPADGTDRRFGLSVFDPLRTNRTTPRSTTALLAMLWRDEILDPSACAEIRRILSLQVWPHRLTSGFPDDEISVAGKTGTIGPVRNEVGVVSYPDGGRYAVAVFLRQREIRYHNPVADAAIGQVGRLAIDHLRADPAQRTDRPAHTVTAIAES</sequence>
<name>A0A1H1UDK5_9ACTN</name>
<dbReference type="SUPFAM" id="SSF56601">
    <property type="entry name" value="beta-lactamase/transpeptidase-like"/>
    <property type="match status" value="1"/>
</dbReference>
<dbReference type="PANTHER" id="PTHR35333:SF3">
    <property type="entry name" value="BETA-LACTAMASE-TYPE TRANSPEPTIDASE FOLD CONTAINING PROTEIN"/>
    <property type="match status" value="1"/>
</dbReference>
<evidence type="ECO:0000313" key="3">
    <source>
        <dbReference type="Proteomes" id="UP000199103"/>
    </source>
</evidence>
<feature type="domain" description="Beta-lactamase class A catalytic" evidence="1">
    <location>
        <begin position="30"/>
        <end position="272"/>
    </location>
</feature>
<keyword evidence="3" id="KW-1185">Reference proteome</keyword>
<dbReference type="OrthoDB" id="3181812at2"/>
<dbReference type="AlphaFoldDB" id="A0A1H1UDK5"/>
<dbReference type="InterPro" id="IPR012338">
    <property type="entry name" value="Beta-lactam/transpept-like"/>
</dbReference>